<sequence>MPKNRPSKEKRDQAKTEGRRFRRIEKETRENDRAKQVADDNTLDFGAKIDRLAETRNWFWADTTVVDQYMSGEISTAEAVDILAKPIDEAYSTANAGTEYFRQESVARIQRKYHSAEKALELWGHEQDWPEPDNERDHSGNTEMLLWNLWYSILHTAKKIHFSDETRQHKLVDLVRAFKARPNPPEPVPMTIPLKRNWVWELGTVWSDLIILGASIAEVRNDSCGCGAGWSWPEQQAEQNLNAFYARLTTSGVANIHVQGEICAVDALEKAPTPWYRRVSPPPDHEILSHYVTCAALWTIIAGKEVYAGYPHTRDERDIEVVDRILELRDNKLPWNRSRKRRFEAESQNEDLSPEVRDLARRAAKAMSDIVWQKQGDKLVFVKTMEGRAAIPLNVHRMDRLGIRIVRLSAEVKFSNLSGSEKMVSDEQIEHERRQHARIGSYFLGPRAENFDLLSEFFTHVLDEQKNTRENLYKDDPAFITQDMIKTEEFQGSIAQLREDVKHISKKLSTNSIPFWSPRYNAHMNMDTAMPSIIGYMAAMMYNPNNVATEASPYTTGVERDVGKDLCRMLGYGYGVGGEDSDVVPWGHITCDGSVANLEAIWAIRNLKFYPLSLKLAMAEGAPLNFLTTIEPPFRITTCKDEEKPFTELSTWELLNLKPTAILQIPTRLTSEYAISATFLQTALHDYLIQTVGKEYVDQKFGITKPAKFFVSATKHYSWPKGGAISGLGSDNFVDIAVDEEARMDISSLRAHLESCIEGDDESQYTPVFGGVVIIGSTEHGACDPLRQVVELREEFQARGLSFAIHCDAAWGGYFASMIERRMFAPIPGGDLPFVPKLAIQPYTREQLECLPFADSITIDPHKSGYINYPAGGLCYRDQRMRYLITWTSPIVYHQGDETGSMGVYGVEGSKPGAAAVATWLTHKTLGLEVDGYGRLLGEAIFTCTKLYCHWATLTKPEDDLIVVPLIRLPIERNGGSAEDVAKEKERIRSKILGVSNEDLFKDEETWELLETLGGDLMINAFACNFRINGKPNTNIVEANYLNERIFQRLSYTIEDDKTPISDRPLFLTSSSFGEKAYGKCLTNFKRRLELSNEEYPAHGDLKFLVNVTMSPWPTDSPFLESLVTSFRKIAEEEVQHVLARNVETPDIHGFVVQGHDKIYLVHIPMFNMAAHRWQVIITAELPSEVKELYQKLRKENPDKFYTIANVEPEKLGNLLEPTGDVEFRLDDGIPEGDAKPLAKFKMSNIQVVVKRSMSHDDLDKEYPDRMPFYLYGSNAEANIDHVLRTSPNAQLSGDRVKLNLNPALSDEQLGKGVVAVLEDVYENAIQPLPQEKNEEEKLVVKTDASGLSLVADHKHKVSVYSNYDEFLGGSKPIASGDLSLTSKIFADWGMVNMD</sequence>
<feature type="region of interest" description="Disordered" evidence="5">
    <location>
        <begin position="1"/>
        <end position="35"/>
    </location>
</feature>
<evidence type="ECO:0000256" key="2">
    <source>
        <dbReference type="ARBA" id="ARBA00022898"/>
    </source>
</evidence>
<evidence type="ECO:0000256" key="5">
    <source>
        <dbReference type="SAM" id="MobiDB-lite"/>
    </source>
</evidence>
<keyword evidence="2 4" id="KW-0663">Pyridoxal phosphate</keyword>
<gene>
    <name evidence="6" type="ORF">FDENT_853</name>
</gene>
<dbReference type="EMBL" id="JAAOAK010000018">
    <property type="protein sequence ID" value="KAF5694725.1"/>
    <property type="molecule type" value="Genomic_DNA"/>
</dbReference>
<dbReference type="Pfam" id="PF00282">
    <property type="entry name" value="Pyridoxal_deC"/>
    <property type="match status" value="1"/>
</dbReference>
<dbReference type="PANTHER" id="PTHR42735:SF4">
    <property type="entry name" value="PYRIDOXAL PHOSPHATE-DEPENDENT DECARBOXYLASE FAMILY PROTEIN"/>
    <property type="match status" value="1"/>
</dbReference>
<dbReference type="InterPro" id="IPR022085">
    <property type="entry name" value="OpdG"/>
</dbReference>
<dbReference type="InterPro" id="IPR002129">
    <property type="entry name" value="PyrdxlP-dep_de-COase"/>
</dbReference>
<dbReference type="InterPro" id="IPR015424">
    <property type="entry name" value="PyrdxlP-dep_Trfase"/>
</dbReference>
<proteinExistence type="predicted"/>
<dbReference type="PANTHER" id="PTHR42735">
    <property type="match status" value="1"/>
</dbReference>
<evidence type="ECO:0000256" key="4">
    <source>
        <dbReference type="PIRSR" id="PIRSR602129-50"/>
    </source>
</evidence>
<name>A0A8H6CWJ8_9HYPO</name>
<dbReference type="InterPro" id="IPR015421">
    <property type="entry name" value="PyrdxlP-dep_Trfase_major"/>
</dbReference>
<dbReference type="Proteomes" id="UP000562682">
    <property type="component" value="Unassembled WGS sequence"/>
</dbReference>
<dbReference type="SUPFAM" id="SSF53383">
    <property type="entry name" value="PLP-dependent transferases"/>
    <property type="match status" value="1"/>
</dbReference>
<reference evidence="6 7" key="1">
    <citation type="submission" date="2020-05" db="EMBL/GenBank/DDBJ databases">
        <title>Identification and distribution of gene clusters putatively required for synthesis of sphingolipid metabolism inhibitors in phylogenetically diverse species of the filamentous fungus Fusarium.</title>
        <authorList>
            <person name="Kim H.-S."/>
            <person name="Busman M."/>
            <person name="Brown D.W."/>
            <person name="Divon H."/>
            <person name="Uhlig S."/>
            <person name="Proctor R.H."/>
        </authorList>
    </citation>
    <scope>NUCLEOTIDE SEQUENCE [LARGE SCALE GENOMIC DNA]</scope>
    <source>
        <strain evidence="6 7">NRRL 25311</strain>
    </source>
</reference>
<comment type="caution">
    <text evidence="6">The sequence shown here is derived from an EMBL/GenBank/DDBJ whole genome shotgun (WGS) entry which is preliminary data.</text>
</comment>
<dbReference type="GO" id="GO:0016830">
    <property type="term" value="F:carbon-carbon lyase activity"/>
    <property type="evidence" value="ECO:0007669"/>
    <property type="project" value="InterPro"/>
</dbReference>
<dbReference type="Pfam" id="PF12311">
    <property type="entry name" value="DUF3632"/>
    <property type="match status" value="1"/>
</dbReference>
<feature type="modified residue" description="N6-(pyridoxal phosphate)lysine" evidence="4">
    <location>
        <position position="863"/>
    </location>
</feature>
<evidence type="ECO:0000313" key="7">
    <source>
        <dbReference type="Proteomes" id="UP000562682"/>
    </source>
</evidence>
<organism evidence="6 7">
    <name type="scientific">Fusarium denticulatum</name>
    <dbReference type="NCBI Taxonomy" id="48507"/>
    <lineage>
        <taxon>Eukaryota</taxon>
        <taxon>Fungi</taxon>
        <taxon>Dikarya</taxon>
        <taxon>Ascomycota</taxon>
        <taxon>Pezizomycotina</taxon>
        <taxon>Sordariomycetes</taxon>
        <taxon>Hypocreomycetidae</taxon>
        <taxon>Hypocreales</taxon>
        <taxon>Nectriaceae</taxon>
        <taxon>Fusarium</taxon>
        <taxon>Fusarium fujikuroi species complex</taxon>
    </lineage>
</organism>
<accession>A0A8H6CWJ8</accession>
<evidence type="ECO:0000256" key="3">
    <source>
        <dbReference type="ARBA" id="ARBA00023239"/>
    </source>
</evidence>
<comment type="cofactor">
    <cofactor evidence="1 4">
        <name>pyridoxal 5'-phosphate</name>
        <dbReference type="ChEBI" id="CHEBI:597326"/>
    </cofactor>
</comment>
<evidence type="ECO:0000313" key="6">
    <source>
        <dbReference type="EMBL" id="KAF5694725.1"/>
    </source>
</evidence>
<evidence type="ECO:0000256" key="1">
    <source>
        <dbReference type="ARBA" id="ARBA00001933"/>
    </source>
</evidence>
<dbReference type="GO" id="GO:0030170">
    <property type="term" value="F:pyridoxal phosphate binding"/>
    <property type="evidence" value="ECO:0007669"/>
    <property type="project" value="InterPro"/>
</dbReference>
<protein>
    <submittedName>
        <fullName evidence="6">L-tyrosine decarboxylase</fullName>
    </submittedName>
</protein>
<keyword evidence="7" id="KW-1185">Reference proteome</keyword>
<keyword evidence="3" id="KW-0456">Lyase</keyword>
<dbReference type="GO" id="GO:0019752">
    <property type="term" value="P:carboxylic acid metabolic process"/>
    <property type="evidence" value="ECO:0007669"/>
    <property type="project" value="InterPro"/>
</dbReference>
<dbReference type="InterPro" id="IPR050477">
    <property type="entry name" value="GrpII_AminoAcid_Decarb"/>
</dbReference>
<dbReference type="Gene3D" id="3.40.640.10">
    <property type="entry name" value="Type I PLP-dependent aspartate aminotransferase-like (Major domain)"/>
    <property type="match status" value="1"/>
</dbReference>